<proteinExistence type="predicted"/>
<keyword evidence="4" id="KW-1185">Reference proteome</keyword>
<evidence type="ECO:0008006" key="5">
    <source>
        <dbReference type="Google" id="ProtNLM"/>
    </source>
</evidence>
<name>A0ABT8DAI5_9RHOB</name>
<dbReference type="Proteomes" id="UP001243846">
    <property type="component" value="Unassembled WGS sequence"/>
</dbReference>
<evidence type="ECO:0000313" key="3">
    <source>
        <dbReference type="EMBL" id="MDN3712898.1"/>
    </source>
</evidence>
<dbReference type="EMBL" id="JAUFRC010000001">
    <property type="protein sequence ID" value="MDN3712898.1"/>
    <property type="molecule type" value="Genomic_DNA"/>
</dbReference>
<keyword evidence="2" id="KW-0732">Signal</keyword>
<evidence type="ECO:0000256" key="1">
    <source>
        <dbReference type="SAM" id="MobiDB-lite"/>
    </source>
</evidence>
<protein>
    <recommendedName>
        <fullName evidence="5">Peptidoglycan-binding protein</fullName>
    </recommendedName>
</protein>
<feature type="compositionally biased region" description="Low complexity" evidence="1">
    <location>
        <begin position="362"/>
        <end position="381"/>
    </location>
</feature>
<accession>A0ABT8DAI5</accession>
<comment type="caution">
    <text evidence="3">The sequence shown here is derived from an EMBL/GenBank/DDBJ whole genome shotgun (WGS) entry which is preliminary data.</text>
</comment>
<feature type="region of interest" description="Disordered" evidence="1">
    <location>
        <begin position="327"/>
        <end position="381"/>
    </location>
</feature>
<gene>
    <name evidence="3" type="ORF">QWZ10_16150</name>
</gene>
<evidence type="ECO:0000313" key="4">
    <source>
        <dbReference type="Proteomes" id="UP001243846"/>
    </source>
</evidence>
<feature type="signal peptide" evidence="2">
    <location>
        <begin position="1"/>
        <end position="19"/>
    </location>
</feature>
<feature type="chain" id="PRO_5046470001" description="Peptidoglycan-binding protein" evidence="2">
    <location>
        <begin position="20"/>
        <end position="381"/>
    </location>
</feature>
<evidence type="ECO:0000256" key="2">
    <source>
        <dbReference type="SAM" id="SignalP"/>
    </source>
</evidence>
<sequence>MRHVPLLLAALIAASPALAENRGVVVANGQYAHAPAVADTDATPAVEAMRGAGYRTVTGKDLVGADLRQAIADLLRPDDSPGARVILLNGRFLHAGGDSWFMAADAENPDLISAPSQGVALTTIMDLVREAVPGAVMLLGTDDQEMEHAAGLTAGIGPLTPPEGVSVITGTPAATAKAAAALLAAGTSIADVLAADETLSLAEGGNAGLVLVEAVATNAGAGNETKANPTEADRDLWAQAAADDTADSYRNYLSAYPNGLYSAAANDRLAKLGVSTKSDRDLWAEAAATNTAGAYQGYLAQYPQGAFAEAAQRRLTELRLIEDAAKAPPPVAAPAPVQTPRRQPEIQQLRPQVVQREPARARPPSATSACPATTESRFSAA</sequence>
<organism evidence="3 4">
    <name type="scientific">Paracoccus cavernae</name>
    <dbReference type="NCBI Taxonomy" id="1571207"/>
    <lineage>
        <taxon>Bacteria</taxon>
        <taxon>Pseudomonadati</taxon>
        <taxon>Pseudomonadota</taxon>
        <taxon>Alphaproteobacteria</taxon>
        <taxon>Rhodobacterales</taxon>
        <taxon>Paracoccaceae</taxon>
        <taxon>Paracoccus</taxon>
    </lineage>
</organism>
<reference evidence="4" key="1">
    <citation type="journal article" date="2019" name="Int. J. Syst. Evol. Microbiol.">
        <title>The Global Catalogue of Microorganisms (GCM) 10K type strain sequencing project: providing services to taxonomists for standard genome sequencing and annotation.</title>
        <authorList>
            <consortium name="The Broad Institute Genomics Platform"/>
            <consortium name="The Broad Institute Genome Sequencing Center for Infectious Disease"/>
            <person name="Wu L."/>
            <person name="Ma J."/>
        </authorList>
    </citation>
    <scope>NUCLEOTIDE SEQUENCE [LARGE SCALE GENOMIC DNA]</scope>
    <source>
        <strain evidence="4">CECT 8482</strain>
    </source>
</reference>